<dbReference type="InterPro" id="IPR001478">
    <property type="entry name" value="PDZ"/>
</dbReference>
<comment type="caution">
    <text evidence="2">The sequence shown here is derived from an EMBL/GenBank/DDBJ whole genome shotgun (WGS) entry which is preliminary data.</text>
</comment>
<sequence>MGVDTGLLVAQASGPAAAAGISQGDVLLSINGAPAGNIDEVRAAVAKADKTVAVLIWRDGNKIFVPVRLG</sequence>
<name>A0A645E437_9ZZZZ</name>
<dbReference type="Gene3D" id="2.30.42.10">
    <property type="match status" value="1"/>
</dbReference>
<accession>A0A645E437</accession>
<feature type="domain" description="PDZ" evidence="1">
    <location>
        <begin position="1"/>
        <end position="60"/>
    </location>
</feature>
<dbReference type="SUPFAM" id="SSF50156">
    <property type="entry name" value="PDZ domain-like"/>
    <property type="match status" value="1"/>
</dbReference>
<evidence type="ECO:0000259" key="1">
    <source>
        <dbReference type="PROSITE" id="PS50106"/>
    </source>
</evidence>
<evidence type="ECO:0000313" key="2">
    <source>
        <dbReference type="EMBL" id="MPM96331.1"/>
    </source>
</evidence>
<dbReference type="Pfam" id="PF17820">
    <property type="entry name" value="PDZ_6"/>
    <property type="match status" value="1"/>
</dbReference>
<dbReference type="EMBL" id="VSSQ01042718">
    <property type="protein sequence ID" value="MPM96331.1"/>
    <property type="molecule type" value="Genomic_DNA"/>
</dbReference>
<gene>
    <name evidence="2" type="ORF">SDC9_143491</name>
</gene>
<dbReference type="AlphaFoldDB" id="A0A645E437"/>
<dbReference type="InterPro" id="IPR041489">
    <property type="entry name" value="PDZ_6"/>
</dbReference>
<dbReference type="InterPro" id="IPR036034">
    <property type="entry name" value="PDZ_sf"/>
</dbReference>
<reference evidence="2" key="1">
    <citation type="submission" date="2019-08" db="EMBL/GenBank/DDBJ databases">
        <authorList>
            <person name="Kucharzyk K."/>
            <person name="Murdoch R.W."/>
            <person name="Higgins S."/>
            <person name="Loffler F."/>
        </authorList>
    </citation>
    <scope>NUCLEOTIDE SEQUENCE</scope>
</reference>
<protein>
    <recommendedName>
        <fullName evidence="1">PDZ domain-containing protein</fullName>
    </recommendedName>
</protein>
<proteinExistence type="predicted"/>
<dbReference type="PROSITE" id="PS50106">
    <property type="entry name" value="PDZ"/>
    <property type="match status" value="1"/>
</dbReference>
<organism evidence="2">
    <name type="scientific">bioreactor metagenome</name>
    <dbReference type="NCBI Taxonomy" id="1076179"/>
    <lineage>
        <taxon>unclassified sequences</taxon>
        <taxon>metagenomes</taxon>
        <taxon>ecological metagenomes</taxon>
    </lineage>
</organism>